<organism evidence="2 3">
    <name type="scientific">Methyloprofundus sedimenti</name>
    <dbReference type="NCBI Taxonomy" id="1420851"/>
    <lineage>
        <taxon>Bacteria</taxon>
        <taxon>Pseudomonadati</taxon>
        <taxon>Pseudomonadota</taxon>
        <taxon>Gammaproteobacteria</taxon>
        <taxon>Methylococcales</taxon>
        <taxon>Methylococcaceae</taxon>
        <taxon>Methyloprofundus</taxon>
    </lineage>
</organism>
<keyword evidence="1" id="KW-0472">Membrane</keyword>
<comment type="caution">
    <text evidence="2">The sequence shown here is derived from an EMBL/GenBank/DDBJ whole genome shotgun (WGS) entry which is preliminary data.</text>
</comment>
<dbReference type="InterPro" id="IPR052165">
    <property type="entry name" value="Membrane_assoc_protease"/>
</dbReference>
<dbReference type="GO" id="GO:0005886">
    <property type="term" value="C:plasma membrane"/>
    <property type="evidence" value="ECO:0007669"/>
    <property type="project" value="TreeGrafter"/>
</dbReference>
<dbReference type="RefSeq" id="WP_080524217.1">
    <property type="nucleotide sequence ID" value="NZ_LPUF01000004.1"/>
</dbReference>
<evidence type="ECO:0000313" key="3">
    <source>
        <dbReference type="Proteomes" id="UP000191980"/>
    </source>
</evidence>
<evidence type="ECO:0000256" key="1">
    <source>
        <dbReference type="SAM" id="Phobius"/>
    </source>
</evidence>
<dbReference type="OrthoDB" id="8536525at2"/>
<name>A0A1V8M150_9GAMM</name>
<dbReference type="Proteomes" id="UP000191980">
    <property type="component" value="Unassembled WGS sequence"/>
</dbReference>
<dbReference type="EMBL" id="LPUF01000004">
    <property type="protein sequence ID" value="OQK15265.1"/>
    <property type="molecule type" value="Genomic_DNA"/>
</dbReference>
<dbReference type="Gene3D" id="2.40.50.140">
    <property type="entry name" value="Nucleic acid-binding proteins"/>
    <property type="match status" value="1"/>
</dbReference>
<evidence type="ECO:0000313" key="2">
    <source>
        <dbReference type="EMBL" id="OQK15265.1"/>
    </source>
</evidence>
<keyword evidence="1" id="KW-1133">Transmembrane helix</keyword>
<reference evidence="2 3" key="1">
    <citation type="submission" date="2015-12" db="EMBL/GenBank/DDBJ databases">
        <authorList>
            <person name="Shamseldin A."/>
            <person name="Moawad H."/>
            <person name="Abd El-Rahim W.M."/>
            <person name="Sadowsky M.J."/>
        </authorList>
    </citation>
    <scope>NUCLEOTIDE SEQUENCE [LARGE SCALE GENOMIC DNA]</scope>
    <source>
        <strain evidence="2 3">WF1</strain>
    </source>
</reference>
<dbReference type="AlphaFoldDB" id="A0A1V8M150"/>
<keyword evidence="3" id="KW-1185">Reference proteome</keyword>
<keyword evidence="1" id="KW-0812">Transmembrane</keyword>
<dbReference type="STRING" id="1420851.AU255_17460"/>
<sequence>MEWLNANIAYWHWLIFGLCLALAEIMLVSFVALWFGLSAIIVGLLLWVIPFSFTLQLLIWIVLSIFIVFAWFRWVSPHLKNKTFSGMARESMIGQIGSVIEYNSVHQGRGTLRFPAPILGNDEWQFICTDMVALGDRVIVREFSGNTLIVSAK</sequence>
<dbReference type="PANTHER" id="PTHR33507:SF3">
    <property type="entry name" value="INNER MEMBRANE PROTEIN YBBJ"/>
    <property type="match status" value="1"/>
</dbReference>
<dbReference type="InterPro" id="IPR012340">
    <property type="entry name" value="NA-bd_OB-fold"/>
</dbReference>
<feature type="transmembrane region" description="Helical" evidence="1">
    <location>
        <begin position="55"/>
        <end position="75"/>
    </location>
</feature>
<protein>
    <submittedName>
        <fullName evidence="2">Uncharacterized protein</fullName>
    </submittedName>
</protein>
<accession>A0A1V8M150</accession>
<gene>
    <name evidence="2" type="ORF">AU255_17460</name>
</gene>
<proteinExistence type="predicted"/>
<dbReference type="PANTHER" id="PTHR33507">
    <property type="entry name" value="INNER MEMBRANE PROTEIN YBBJ"/>
    <property type="match status" value="1"/>
</dbReference>